<protein>
    <submittedName>
        <fullName evidence="2">Uncharacterized protein</fullName>
    </submittedName>
</protein>
<dbReference type="EMBL" id="CP090165">
    <property type="protein sequence ID" value="UJO15287.1"/>
    <property type="molecule type" value="Genomic_DNA"/>
</dbReference>
<evidence type="ECO:0000313" key="2">
    <source>
        <dbReference type="EMBL" id="UJO15287.1"/>
    </source>
</evidence>
<gene>
    <name evidence="2" type="ORF">CLAFUR5_08658</name>
</gene>
<reference evidence="2" key="2">
    <citation type="journal article" date="2022" name="Microb. Genom.">
        <title>A chromosome-scale genome assembly of the tomato pathogen Cladosporium fulvum reveals a compartmentalized genome architecture and the presence of a dispensable chromosome.</title>
        <authorList>
            <person name="Zaccaron A.Z."/>
            <person name="Chen L.H."/>
            <person name="Samaras A."/>
            <person name="Stergiopoulos I."/>
        </authorList>
    </citation>
    <scope>NUCLEOTIDE SEQUENCE</scope>
    <source>
        <strain evidence="2">Race5_Kim</strain>
    </source>
</reference>
<name>A0A9Q8P6X1_PASFU</name>
<dbReference type="Proteomes" id="UP000756132">
    <property type="component" value="Chromosome 3"/>
</dbReference>
<dbReference type="GeneID" id="71988536"/>
<dbReference type="RefSeq" id="XP_047759653.1">
    <property type="nucleotide sequence ID" value="XM_047907806.1"/>
</dbReference>
<feature type="region of interest" description="Disordered" evidence="1">
    <location>
        <begin position="1"/>
        <end position="21"/>
    </location>
</feature>
<organism evidence="2 3">
    <name type="scientific">Passalora fulva</name>
    <name type="common">Tomato leaf mold</name>
    <name type="synonym">Cladosporium fulvum</name>
    <dbReference type="NCBI Taxonomy" id="5499"/>
    <lineage>
        <taxon>Eukaryota</taxon>
        <taxon>Fungi</taxon>
        <taxon>Dikarya</taxon>
        <taxon>Ascomycota</taxon>
        <taxon>Pezizomycotina</taxon>
        <taxon>Dothideomycetes</taxon>
        <taxon>Dothideomycetidae</taxon>
        <taxon>Mycosphaerellales</taxon>
        <taxon>Mycosphaerellaceae</taxon>
        <taxon>Fulvia</taxon>
    </lineage>
</organism>
<accession>A0A9Q8P6X1</accession>
<dbReference type="OrthoDB" id="3523203at2759"/>
<sequence>MYYLFTPHSPRLTPKPRPSSAHTHLTMHTISLLTTALALTSHTCWASALPTELETRQSPSPTWQDSCGNPAPNTFRAFNIGNCEAQLTFNRGKNIGVMWNFDAIYPDGSRVNHDPFRDFNNIAVSDPFYTIGYGTNYITNRTQSQAFTSVHEFSNVCRNGVAPSGWVFYTSSANSACTSSSYRFTTGRITTTTGTRPAKTNFSGRSINAAGEIEITWTGADGAQSYNAFIRIPTNRYEGGNGYFTTDRGARLGSSARSARFPGVTASRNQEEPRKVYVNVMNAQGVWSFTPGTVPVDVFI</sequence>
<reference evidence="2" key="1">
    <citation type="submission" date="2021-12" db="EMBL/GenBank/DDBJ databases">
        <authorList>
            <person name="Zaccaron A."/>
            <person name="Stergiopoulos I."/>
        </authorList>
    </citation>
    <scope>NUCLEOTIDE SEQUENCE</scope>
    <source>
        <strain evidence="2">Race5_Kim</strain>
    </source>
</reference>
<evidence type="ECO:0000313" key="3">
    <source>
        <dbReference type="Proteomes" id="UP000756132"/>
    </source>
</evidence>
<dbReference type="AlphaFoldDB" id="A0A9Q8P6X1"/>
<keyword evidence="3" id="KW-1185">Reference proteome</keyword>
<proteinExistence type="predicted"/>
<evidence type="ECO:0000256" key="1">
    <source>
        <dbReference type="SAM" id="MobiDB-lite"/>
    </source>
</evidence>
<dbReference type="KEGG" id="ffu:CLAFUR5_08658"/>